<name>A0ABU0WUC6_9PSEU</name>
<evidence type="ECO:0000259" key="4">
    <source>
        <dbReference type="Pfam" id="PF00291"/>
    </source>
</evidence>
<evidence type="ECO:0000313" key="6">
    <source>
        <dbReference type="Proteomes" id="UP001225605"/>
    </source>
</evidence>
<proteinExistence type="predicted"/>
<dbReference type="PANTHER" id="PTHR48078:SF6">
    <property type="entry name" value="L-THREONINE DEHYDRATASE CATABOLIC TDCB"/>
    <property type="match status" value="1"/>
</dbReference>
<sequence>MALVTISDIRSAAGLIAPAAVRTPLLRFGDEGWDGTGGLWLKPESLQPVGAFKVRGAYHALARLPEDVRARGVVAYSSGNHAQAVAYAAKRFGVPATIVVPDTAPRVKVEATRALGAEVVLVPMALRESRAAELVASLGATLIPPFDHPDVIAGQGTVGLEVVADLPDVATVLVPVSGGGLLSGVATAVKALSPGTRVVGVEPELAGDAAASFRAGSLVRWSPADRARTIADGLRAEPSELTFAHIRAYADDLLTVSEEEIAAAVGRLAREARLVVEPSGAVAFAAALRERPAGPTAVVLSGGNVDPEVFAELVRREPSGADPRRG</sequence>
<comment type="caution">
    <text evidence="5">The sequence shown here is derived from an EMBL/GenBank/DDBJ whole genome shotgun (WGS) entry which is preliminary data.</text>
</comment>
<dbReference type="SUPFAM" id="SSF53686">
    <property type="entry name" value="Tryptophan synthase beta subunit-like PLP-dependent enzymes"/>
    <property type="match status" value="1"/>
</dbReference>
<comment type="cofactor">
    <cofactor evidence="1">
        <name>pyridoxal 5'-phosphate</name>
        <dbReference type="ChEBI" id="CHEBI:597326"/>
    </cofactor>
</comment>
<dbReference type="Gene3D" id="3.40.50.1100">
    <property type="match status" value="2"/>
</dbReference>
<dbReference type="Pfam" id="PF00291">
    <property type="entry name" value="PALP"/>
    <property type="match status" value="1"/>
</dbReference>
<organism evidence="5 6">
    <name type="scientific">Saccharothrix yanglingensis</name>
    <dbReference type="NCBI Taxonomy" id="659496"/>
    <lineage>
        <taxon>Bacteria</taxon>
        <taxon>Bacillati</taxon>
        <taxon>Actinomycetota</taxon>
        <taxon>Actinomycetes</taxon>
        <taxon>Pseudonocardiales</taxon>
        <taxon>Pseudonocardiaceae</taxon>
        <taxon>Saccharothrix</taxon>
    </lineage>
</organism>
<evidence type="ECO:0000256" key="3">
    <source>
        <dbReference type="ARBA" id="ARBA00023239"/>
    </source>
</evidence>
<evidence type="ECO:0000256" key="2">
    <source>
        <dbReference type="ARBA" id="ARBA00022898"/>
    </source>
</evidence>
<evidence type="ECO:0000313" key="5">
    <source>
        <dbReference type="EMBL" id="MDQ2583441.1"/>
    </source>
</evidence>
<keyword evidence="3" id="KW-0456">Lyase</keyword>
<feature type="domain" description="Tryptophan synthase beta chain-like PALP" evidence="4">
    <location>
        <begin position="19"/>
        <end position="293"/>
    </location>
</feature>
<keyword evidence="2" id="KW-0663">Pyridoxal phosphate</keyword>
<keyword evidence="6" id="KW-1185">Reference proteome</keyword>
<evidence type="ECO:0000256" key="1">
    <source>
        <dbReference type="ARBA" id="ARBA00001933"/>
    </source>
</evidence>
<protein>
    <submittedName>
        <fullName evidence="5">Threonine dehydratase</fullName>
    </submittedName>
</protein>
<dbReference type="CDD" id="cd01562">
    <property type="entry name" value="Thr-dehyd"/>
    <property type="match status" value="1"/>
</dbReference>
<dbReference type="InterPro" id="IPR050147">
    <property type="entry name" value="Ser/Thr_Dehydratase"/>
</dbReference>
<accession>A0ABU0WUC6</accession>
<dbReference type="PANTHER" id="PTHR48078">
    <property type="entry name" value="THREONINE DEHYDRATASE, MITOCHONDRIAL-RELATED"/>
    <property type="match status" value="1"/>
</dbReference>
<dbReference type="RefSeq" id="WP_306744494.1">
    <property type="nucleotide sequence ID" value="NZ_NSDM01000001.1"/>
</dbReference>
<dbReference type="InterPro" id="IPR001926">
    <property type="entry name" value="TrpB-like_PALP"/>
</dbReference>
<dbReference type="InterPro" id="IPR036052">
    <property type="entry name" value="TrpB-like_PALP_sf"/>
</dbReference>
<dbReference type="Proteomes" id="UP001225605">
    <property type="component" value="Unassembled WGS sequence"/>
</dbReference>
<reference evidence="5 6" key="1">
    <citation type="submission" date="2017-06" db="EMBL/GenBank/DDBJ databases">
        <title>Cultured bacterium strain Saccharothrix yanglingensis Hhs.015.</title>
        <authorList>
            <person name="Xia Y."/>
        </authorList>
    </citation>
    <scope>NUCLEOTIDE SEQUENCE [LARGE SCALE GENOMIC DNA]</scope>
    <source>
        <strain evidence="5 6">Hhs.015</strain>
    </source>
</reference>
<dbReference type="EMBL" id="NSDM01000001">
    <property type="protein sequence ID" value="MDQ2583441.1"/>
    <property type="molecule type" value="Genomic_DNA"/>
</dbReference>
<gene>
    <name evidence="5" type="ORF">CKY47_05480</name>
</gene>